<evidence type="ECO:0000313" key="2">
    <source>
        <dbReference type="Proteomes" id="UP000547209"/>
    </source>
</evidence>
<gene>
    <name evidence="1" type="ORF">H7C19_34050</name>
</gene>
<name>A0A7X0VIY6_9BACL</name>
<dbReference type="RefSeq" id="WP_185673538.1">
    <property type="nucleotide sequence ID" value="NZ_JACJVP010000099.1"/>
</dbReference>
<dbReference type="EMBL" id="JACJVP010000099">
    <property type="protein sequence ID" value="MBB6675697.1"/>
    <property type="molecule type" value="Genomic_DNA"/>
</dbReference>
<dbReference type="AlphaFoldDB" id="A0A7X0VIY6"/>
<comment type="caution">
    <text evidence="1">The sequence shown here is derived from an EMBL/GenBank/DDBJ whole genome shotgun (WGS) entry which is preliminary data.</text>
</comment>
<sequence length="108" mass="11726">MYQPTTLGVFQGYCAYGNYLYLLDGTSYSASNPSPGNTYLTTVDLNTGTQVDRFRTQAGVSLAYREPEGMAIRLTDPNDESTGQLCFGFASGAAGARKATIYYKDSFI</sequence>
<reference evidence="1 2" key="1">
    <citation type="submission" date="2020-08" db="EMBL/GenBank/DDBJ databases">
        <title>Cohnella phylogeny.</title>
        <authorList>
            <person name="Dunlap C."/>
        </authorList>
    </citation>
    <scope>NUCLEOTIDE SEQUENCE [LARGE SCALE GENOMIC DNA]</scope>
    <source>
        <strain evidence="1 2">DSM 28246</strain>
    </source>
</reference>
<evidence type="ECO:0000313" key="1">
    <source>
        <dbReference type="EMBL" id="MBB6675697.1"/>
    </source>
</evidence>
<accession>A0A7X0VIY6</accession>
<protein>
    <recommendedName>
        <fullName evidence="3">DUF4394 domain-containing protein</fullName>
    </recommendedName>
</protein>
<dbReference type="Proteomes" id="UP000547209">
    <property type="component" value="Unassembled WGS sequence"/>
</dbReference>
<proteinExistence type="predicted"/>
<keyword evidence="2" id="KW-1185">Reference proteome</keyword>
<organism evidence="1 2">
    <name type="scientific">Cohnella nanjingensis</name>
    <dbReference type="NCBI Taxonomy" id="1387779"/>
    <lineage>
        <taxon>Bacteria</taxon>
        <taxon>Bacillati</taxon>
        <taxon>Bacillota</taxon>
        <taxon>Bacilli</taxon>
        <taxon>Bacillales</taxon>
        <taxon>Paenibacillaceae</taxon>
        <taxon>Cohnella</taxon>
    </lineage>
</organism>
<evidence type="ECO:0008006" key="3">
    <source>
        <dbReference type="Google" id="ProtNLM"/>
    </source>
</evidence>